<evidence type="ECO:0000256" key="1">
    <source>
        <dbReference type="SAM" id="MobiDB-lite"/>
    </source>
</evidence>
<sequence length="152" mass="17360">MAARLSVLAGTREMGWREAIFGLTSRSRFEALRKAWSKSIQVGSPPGPTNSVSEPPRKSNRKGAFSHFARSRRNDMVAVLSVQTAFRHLEKLITQLARKKTKWKATMLSALRHAKQKLSDYYMETDKVFDNIYAIAMIIAPYYKLQFFTGKD</sequence>
<feature type="region of interest" description="Disordered" evidence="1">
    <location>
        <begin position="40"/>
        <end position="63"/>
    </location>
</feature>
<dbReference type="RefSeq" id="XP_002486866.1">
    <property type="nucleotide sequence ID" value="XM_002486821.1"/>
</dbReference>
<dbReference type="PhylomeDB" id="B8MPU7"/>
<keyword evidence="3" id="KW-1185">Reference proteome</keyword>
<dbReference type="AlphaFoldDB" id="B8MPU7"/>
<name>B8MPU7_TALSN</name>
<dbReference type="InParanoid" id="B8MPU7"/>
<evidence type="ECO:0000313" key="3">
    <source>
        <dbReference type="Proteomes" id="UP000001745"/>
    </source>
</evidence>
<gene>
    <name evidence="2" type="ORF">TSTA_052760</name>
</gene>
<dbReference type="Proteomes" id="UP000001745">
    <property type="component" value="Unassembled WGS sequence"/>
</dbReference>
<organism evidence="2 3">
    <name type="scientific">Talaromyces stipitatus (strain ATCC 10500 / CBS 375.48 / QM 6759 / NRRL 1006)</name>
    <name type="common">Penicillium stipitatum</name>
    <dbReference type="NCBI Taxonomy" id="441959"/>
    <lineage>
        <taxon>Eukaryota</taxon>
        <taxon>Fungi</taxon>
        <taxon>Dikarya</taxon>
        <taxon>Ascomycota</taxon>
        <taxon>Pezizomycotina</taxon>
        <taxon>Eurotiomycetes</taxon>
        <taxon>Eurotiomycetidae</taxon>
        <taxon>Eurotiales</taxon>
        <taxon>Trichocomaceae</taxon>
        <taxon>Talaromyces</taxon>
        <taxon>Talaromyces sect. Talaromyces</taxon>
    </lineage>
</organism>
<protein>
    <submittedName>
        <fullName evidence="2">Uncharacterized protein</fullName>
    </submittedName>
</protein>
<reference evidence="3" key="1">
    <citation type="journal article" date="2015" name="Genome Announc.">
        <title>Genome sequence of the AIDS-associated pathogen Penicillium marneffei (ATCC18224) and its near taxonomic relative Talaromyces stipitatus (ATCC10500).</title>
        <authorList>
            <person name="Nierman W.C."/>
            <person name="Fedorova-Abrams N.D."/>
            <person name="Andrianopoulos A."/>
        </authorList>
    </citation>
    <scope>NUCLEOTIDE SEQUENCE [LARGE SCALE GENOMIC DNA]</scope>
    <source>
        <strain evidence="3">ATCC 10500 / CBS 375.48 / QM 6759 / NRRL 1006</strain>
    </source>
</reference>
<proteinExistence type="predicted"/>
<evidence type="ECO:0000313" key="2">
    <source>
        <dbReference type="EMBL" id="EED12755.1"/>
    </source>
</evidence>
<dbReference type="VEuPathDB" id="FungiDB:TSTA_052760"/>
<dbReference type="HOGENOM" id="CLU_1723555_0_0_1"/>
<accession>B8MPU7</accession>
<dbReference type="GeneID" id="8098225"/>
<dbReference type="EMBL" id="EQ962659">
    <property type="protein sequence ID" value="EED12755.1"/>
    <property type="molecule type" value="Genomic_DNA"/>
</dbReference>